<dbReference type="EMBL" id="CP012672">
    <property type="protein sequence ID" value="AUX38163.1"/>
    <property type="molecule type" value="Genomic_DNA"/>
</dbReference>
<evidence type="ECO:0000256" key="1">
    <source>
        <dbReference type="SAM" id="SignalP"/>
    </source>
</evidence>
<feature type="chain" id="PRO_5020511367" evidence="1">
    <location>
        <begin position="28"/>
        <end position="92"/>
    </location>
</feature>
<feature type="signal peptide" evidence="1">
    <location>
        <begin position="1"/>
        <end position="27"/>
    </location>
</feature>
<evidence type="ECO:0000313" key="3">
    <source>
        <dbReference type="Proteomes" id="UP000295497"/>
    </source>
</evidence>
<proteinExistence type="predicted"/>
<protein>
    <submittedName>
        <fullName evidence="2">Uncharacterized protein</fullName>
    </submittedName>
</protein>
<name>A0A4P2R7V2_SORCE</name>
<accession>A0A4P2R7V2</accession>
<dbReference type="RefSeq" id="WP_129580652.1">
    <property type="nucleotide sequence ID" value="NZ_CP012672.1"/>
</dbReference>
<evidence type="ECO:0000313" key="2">
    <source>
        <dbReference type="EMBL" id="AUX38163.1"/>
    </source>
</evidence>
<reference evidence="2 3" key="1">
    <citation type="submission" date="2015-09" db="EMBL/GenBank/DDBJ databases">
        <title>Sorangium comparison.</title>
        <authorList>
            <person name="Zaburannyi N."/>
            <person name="Bunk B."/>
            <person name="Overmann J."/>
            <person name="Mueller R."/>
        </authorList>
    </citation>
    <scope>NUCLEOTIDE SEQUENCE [LARGE SCALE GENOMIC DNA]</scope>
    <source>
        <strain evidence="2 3">So ce836</strain>
    </source>
</reference>
<keyword evidence="1" id="KW-0732">Signal</keyword>
<dbReference type="Proteomes" id="UP000295497">
    <property type="component" value="Chromosome"/>
</dbReference>
<gene>
    <name evidence="2" type="ORF">SOCE836_104030</name>
</gene>
<dbReference type="AlphaFoldDB" id="A0A4P2R7V2"/>
<organism evidence="2 3">
    <name type="scientific">Sorangium cellulosum</name>
    <name type="common">Polyangium cellulosum</name>
    <dbReference type="NCBI Taxonomy" id="56"/>
    <lineage>
        <taxon>Bacteria</taxon>
        <taxon>Pseudomonadati</taxon>
        <taxon>Myxococcota</taxon>
        <taxon>Polyangia</taxon>
        <taxon>Polyangiales</taxon>
        <taxon>Polyangiaceae</taxon>
        <taxon>Sorangium</taxon>
    </lineage>
</organism>
<sequence length="92" mass="10000">MRSAQLKVNCKCDAFTFASLLSLAADAALPQLRRPPLDDAARSLFAGASWRVRVILTIVRINPGEADRARDWLDGGAPPEVAYRLRPGAPRA</sequence>